<comment type="caution">
    <text evidence="1">The sequence shown here is derived from an EMBL/GenBank/DDBJ whole genome shotgun (WGS) entry which is preliminary data.</text>
</comment>
<dbReference type="Proteomes" id="UP000653730">
    <property type="component" value="Unassembled WGS sequence"/>
</dbReference>
<dbReference type="EMBL" id="JACVDC010000088">
    <property type="protein sequence ID" value="MBC9798086.1"/>
    <property type="molecule type" value="Genomic_DNA"/>
</dbReference>
<reference evidence="1 2" key="1">
    <citation type="submission" date="2020-09" db="EMBL/GenBank/DDBJ databases">
        <title>Sinomicrobium weinanense sp. nov., a halophilic bacteria isolated from saline-alkali soil.</title>
        <authorList>
            <person name="Wu P."/>
            <person name="Ren H."/>
            <person name="Mei Y."/>
            <person name="Liang Y."/>
            <person name="Chen Z."/>
        </authorList>
    </citation>
    <scope>NUCLEOTIDE SEQUENCE [LARGE SCALE GENOMIC DNA]</scope>
    <source>
        <strain evidence="1 2">FJxs</strain>
    </source>
</reference>
<organism evidence="1 2">
    <name type="scientific">Sinomicrobium weinanense</name>
    <dbReference type="NCBI Taxonomy" id="2842200"/>
    <lineage>
        <taxon>Bacteria</taxon>
        <taxon>Pseudomonadati</taxon>
        <taxon>Bacteroidota</taxon>
        <taxon>Flavobacteriia</taxon>
        <taxon>Flavobacteriales</taxon>
        <taxon>Flavobacteriaceae</taxon>
        <taxon>Sinomicrobium</taxon>
    </lineage>
</organism>
<proteinExistence type="predicted"/>
<dbReference type="RefSeq" id="WP_187967211.1">
    <property type="nucleotide sequence ID" value="NZ_JACVDC010000088.1"/>
</dbReference>
<protein>
    <submittedName>
        <fullName evidence="1">Uncharacterized protein</fullName>
    </submittedName>
</protein>
<evidence type="ECO:0000313" key="1">
    <source>
        <dbReference type="EMBL" id="MBC9798086.1"/>
    </source>
</evidence>
<evidence type="ECO:0000313" key="2">
    <source>
        <dbReference type="Proteomes" id="UP000653730"/>
    </source>
</evidence>
<dbReference type="AlphaFoldDB" id="A0A926Q5E9"/>
<sequence length="435" mass="51366">MSTAITLESNPIEKDYEDYICAYFQSGGLYVERSIIHRETEEILELDIIFTDFKEDTTTKKLVEIKSGKWGFSEIFKVKGWLVYLKMGNGIFIVKKTRNSIDYFKRKGEELGIELIDNSDLKKTRKCLEKFLNQPTEEKEIETLRFSYLLERKLLKQIKNLKKDYPDNEGFKNLDDYFFKINSGSFFSSNPVKRIKQLFETFIKYKNVTAKICHELETEEYDDEVEELSADCFKSLFYKAENSPLQIALYVEHMARLTILKSCTEHLIENHREAFLEDTFSENLDYLGIPQTIKNGLAILVKEPFFHRYPVFWQFFTYVMGGFILTDLREQEYQYISENTGIPVEEIPNAFESFNKLFPKVDGWMFSMPKSNIEWHRFFPIPFSGVGANHRRFLHLKEMAEDDQTYEELSKLISGAKTMTDLNKWNNLGYEMLKQ</sequence>
<keyword evidence="2" id="KW-1185">Reference proteome</keyword>
<name>A0A926Q5E9_9FLAO</name>
<accession>A0A926Q5E9</accession>
<gene>
    <name evidence="1" type="ORF">IBL28_19100</name>
</gene>